<evidence type="ECO:0000313" key="1">
    <source>
        <dbReference type="EMBL" id="BFO81622.1"/>
    </source>
</evidence>
<dbReference type="EMBL" id="AP035789">
    <property type="protein sequence ID" value="BFO81622.1"/>
    <property type="molecule type" value="Genomic_DNA"/>
</dbReference>
<gene>
    <name evidence="1" type="ORF">GTC17262_18130</name>
</gene>
<dbReference type="AlphaFoldDB" id="A0AB33JTR3"/>
<organism evidence="1">
    <name type="scientific">Prevotella sp. GTC17262</name>
    <dbReference type="NCBI Taxonomy" id="3236797"/>
    <lineage>
        <taxon>Bacteria</taxon>
        <taxon>Pseudomonadati</taxon>
        <taxon>Bacteroidota</taxon>
        <taxon>Bacteroidia</taxon>
        <taxon>Bacteroidales</taxon>
        <taxon>Prevotellaceae</taxon>
        <taxon>Prevotella</taxon>
    </lineage>
</organism>
<reference evidence="1" key="1">
    <citation type="submission" date="2024-07" db="EMBL/GenBank/DDBJ databases">
        <title>Complete genome sequence of Prevotella sp. YM-2024 GTC17262.</title>
        <authorList>
            <person name="Hayashi M."/>
            <person name="Muto Y."/>
            <person name="Tanaka K."/>
            <person name="Niwa H."/>
        </authorList>
    </citation>
    <scope>NUCLEOTIDE SEQUENCE</scope>
    <source>
        <strain evidence="1">GTC17262</strain>
    </source>
</reference>
<protein>
    <submittedName>
        <fullName evidence="1">Uncharacterized protein</fullName>
    </submittedName>
</protein>
<accession>A0AB33JTR3</accession>
<proteinExistence type="predicted"/>
<name>A0AB33JTR3_9BACT</name>
<sequence>MGTSWTGAIIFIRGGLAMMKITSHPQRLGDIINECIQNSNTPLWAGLRAYRAQKGGNDEE</sequence>